<proteinExistence type="predicted"/>
<feature type="chain" id="PRO_5041901206" description="CopL family metal-binding regulatory protein" evidence="1">
    <location>
        <begin position="27"/>
        <end position="133"/>
    </location>
</feature>
<name>A0AAF0BPL2_RHOPA</name>
<reference evidence="2 3" key="1">
    <citation type="journal article" date="2004" name="Nat. Biotechnol.">
        <title>Complete genome sequence of the metabolically versatile photosynthetic bacterium Rhodopseudomonas palustris.</title>
        <authorList>
            <person name="Larimer F.W."/>
            <person name="Chain P."/>
            <person name="Hauser L."/>
            <person name="Lamerdin J."/>
            <person name="Malfatti S."/>
            <person name="Do L."/>
            <person name="Land M.L."/>
            <person name="Pelletier D.A."/>
            <person name="Beatty J.T."/>
            <person name="Lang A.S."/>
            <person name="Tabita F.R."/>
            <person name="Gibson J.L."/>
            <person name="Hanson T.E."/>
            <person name="Bobst C."/>
            <person name="Torres J.L."/>
            <person name="Peres C."/>
            <person name="Harrison F.H."/>
            <person name="Gibson J."/>
            <person name="Harwood C.S."/>
        </authorList>
    </citation>
    <scope>NUCLEOTIDE SEQUENCE [LARGE SCALE GENOMIC DNA]</scope>
    <source>
        <strain evidence="3">ATCC BAA-98 / CGA009</strain>
    </source>
</reference>
<evidence type="ECO:0000313" key="3">
    <source>
        <dbReference type="Proteomes" id="UP000001426"/>
    </source>
</evidence>
<dbReference type="KEGG" id="rpa:TX73_007300"/>
<evidence type="ECO:0000313" key="2">
    <source>
        <dbReference type="EMBL" id="WCL91558.1"/>
    </source>
</evidence>
<gene>
    <name evidence="2" type="ORF">TX73_007300</name>
</gene>
<organism evidence="2 3">
    <name type="scientific">Rhodopseudomonas palustris (strain ATCC BAA-98 / CGA009)</name>
    <dbReference type="NCBI Taxonomy" id="258594"/>
    <lineage>
        <taxon>Bacteria</taxon>
        <taxon>Pseudomonadati</taxon>
        <taxon>Pseudomonadota</taxon>
        <taxon>Alphaproteobacteria</taxon>
        <taxon>Hyphomicrobiales</taxon>
        <taxon>Nitrobacteraceae</taxon>
        <taxon>Rhodopseudomonas</taxon>
    </lineage>
</organism>
<accession>A0AAF0BPL2</accession>
<evidence type="ECO:0000256" key="1">
    <source>
        <dbReference type="SAM" id="SignalP"/>
    </source>
</evidence>
<keyword evidence="3" id="KW-1185">Reference proteome</keyword>
<dbReference type="EMBL" id="CP116810">
    <property type="protein sequence ID" value="WCL91558.1"/>
    <property type="molecule type" value="Genomic_DNA"/>
</dbReference>
<feature type="signal peptide" evidence="1">
    <location>
        <begin position="1"/>
        <end position="26"/>
    </location>
</feature>
<dbReference type="AlphaFoldDB" id="A0AAF0BPL2"/>
<dbReference type="RefSeq" id="WP_042440893.1">
    <property type="nucleotide sequence ID" value="NZ_CP116810.1"/>
</dbReference>
<sequence length="133" mass="13675">MRLFRTILALMMALSLAALPIGSASAVILPAAPIEAAQHVQHDHHAGAHAHQAAAVESCHGITADATPATPSLPKHPAKCPLGFCCVGASVGFSPVATVPVKFIAQRASTVFPPADLFVPDHAGSPPFRPPRV</sequence>
<protein>
    <recommendedName>
        <fullName evidence="4">CopL family metal-binding regulatory protein</fullName>
    </recommendedName>
</protein>
<keyword evidence="1" id="KW-0732">Signal</keyword>
<dbReference type="Proteomes" id="UP000001426">
    <property type="component" value="Chromosome"/>
</dbReference>
<evidence type="ECO:0008006" key="4">
    <source>
        <dbReference type="Google" id="ProtNLM"/>
    </source>
</evidence>
<dbReference type="GeneID" id="66892449"/>